<evidence type="ECO:0000256" key="1">
    <source>
        <dbReference type="SAM" id="MobiDB-lite"/>
    </source>
</evidence>
<feature type="compositionally biased region" description="Polar residues" evidence="1">
    <location>
        <begin position="210"/>
        <end position="236"/>
    </location>
</feature>
<feature type="compositionally biased region" description="Low complexity" evidence="1">
    <location>
        <begin position="118"/>
        <end position="131"/>
    </location>
</feature>
<dbReference type="AlphaFoldDB" id="W3XQ76"/>
<evidence type="ECO:0000313" key="2">
    <source>
        <dbReference type="EMBL" id="ETS87406.1"/>
    </source>
</evidence>
<keyword evidence="3" id="KW-1185">Reference proteome</keyword>
<proteinExistence type="predicted"/>
<reference evidence="3" key="1">
    <citation type="journal article" date="2015" name="BMC Genomics">
        <title>Genomic and transcriptomic analysis of the endophytic fungus Pestalotiopsis fici reveals its lifestyle and high potential for synthesis of natural products.</title>
        <authorList>
            <person name="Wang X."/>
            <person name="Zhang X."/>
            <person name="Liu L."/>
            <person name="Xiang M."/>
            <person name="Wang W."/>
            <person name="Sun X."/>
            <person name="Che Y."/>
            <person name="Guo L."/>
            <person name="Liu G."/>
            <person name="Guo L."/>
            <person name="Wang C."/>
            <person name="Yin W.B."/>
            <person name="Stadler M."/>
            <person name="Zhang X."/>
            <person name="Liu X."/>
        </authorList>
    </citation>
    <scope>NUCLEOTIDE SEQUENCE [LARGE SCALE GENOMIC DNA]</scope>
    <source>
        <strain evidence="3">W106-1 / CGMCC3.15140</strain>
    </source>
</reference>
<dbReference type="EMBL" id="KI912109">
    <property type="protein sequence ID" value="ETS87406.1"/>
    <property type="molecule type" value="Genomic_DNA"/>
</dbReference>
<protein>
    <submittedName>
        <fullName evidence="2">Uncharacterized protein</fullName>
    </submittedName>
</protein>
<feature type="region of interest" description="Disordered" evidence="1">
    <location>
        <begin position="507"/>
        <end position="535"/>
    </location>
</feature>
<dbReference type="Proteomes" id="UP000030651">
    <property type="component" value="Unassembled WGS sequence"/>
</dbReference>
<dbReference type="OrthoDB" id="5245452at2759"/>
<feature type="region of interest" description="Disordered" evidence="1">
    <location>
        <begin position="374"/>
        <end position="444"/>
    </location>
</feature>
<evidence type="ECO:0000313" key="3">
    <source>
        <dbReference type="Proteomes" id="UP000030651"/>
    </source>
</evidence>
<feature type="compositionally biased region" description="Polar residues" evidence="1">
    <location>
        <begin position="140"/>
        <end position="152"/>
    </location>
</feature>
<sequence length="719" mass="78547">MPSSVRSTCSSSTDRRRLSQSLNRVAVLGHLSGIDAAALPPYRTDSPMTVMQDRLRSLYGAPSIESLNSVDAVVTQMARPHRGPGTDDAPPPLTGPESGRRGQACRRNSLALSESAPSQRSTGSRTTTTSRSRARKETLSRQNTDQQQQPTVVSRPPLSHPELMVPSHVRARSEAAVRMGSTARKRQSMAMKGGQGRQSLAVAQPDWVAQTFQGSRFAPNKSSSSTTGQPQWQPEPSSARPERRSVSYNYNSSSSRRSSTATIVPESCAPVVPTTMSIVQNARRRSRASQSFVSGDEDDIHSVYSARSAATTSYAPRNFSRPMEQKQQKQYIVREQGVDFEMLNPRSSARTLTESSARASSFRALSVVIPPSQSSASSFSVRSVTRSTTPPPPFEITPSPARTTSSSSRESTASSEACTRTSTMSSATTVSSRSPSPAHDTYNPLHEKSAVSACVAQSSNGYQHRHDNTVRQHPSSLEPRDVKTLRGPRLSIVPPVTNTSFATRAAVDGTHHHHERAPTRMNRTLPHAHPDPLSYHPVELASARREKQPESSREQQRPRETMLLTDYYRGAVHAESPPTFDNSLQRSDSLFLGPKASSRIMPEQHEFFPSWTQHQQAQSKIKSANGVGIQPYRKLEGLGPVHAAPPPPRADDRRMLPSQKRVVSPPSHSLQRVAMTNAQVVRGPPRAGMMSAAVRPTSSRSLRKTTAIDFTKVRAGSDN</sequence>
<feature type="region of interest" description="Disordered" evidence="1">
    <location>
        <begin position="460"/>
        <end position="481"/>
    </location>
</feature>
<accession>W3XQ76</accession>
<dbReference type="KEGG" id="pfy:PFICI_01234"/>
<organism evidence="2 3">
    <name type="scientific">Pestalotiopsis fici (strain W106-1 / CGMCC3.15140)</name>
    <dbReference type="NCBI Taxonomy" id="1229662"/>
    <lineage>
        <taxon>Eukaryota</taxon>
        <taxon>Fungi</taxon>
        <taxon>Dikarya</taxon>
        <taxon>Ascomycota</taxon>
        <taxon>Pezizomycotina</taxon>
        <taxon>Sordariomycetes</taxon>
        <taxon>Xylariomycetidae</taxon>
        <taxon>Amphisphaeriales</taxon>
        <taxon>Sporocadaceae</taxon>
        <taxon>Pestalotiopsis</taxon>
    </lineage>
</organism>
<dbReference type="HOGENOM" id="CLU_384538_0_0_1"/>
<feature type="compositionally biased region" description="Low complexity" evidence="1">
    <location>
        <begin position="396"/>
        <end position="438"/>
    </location>
</feature>
<feature type="region of interest" description="Disordered" evidence="1">
    <location>
        <begin position="682"/>
        <end position="703"/>
    </location>
</feature>
<dbReference type="RefSeq" id="XP_007828006.1">
    <property type="nucleotide sequence ID" value="XM_007829815.1"/>
</dbReference>
<feature type="compositionally biased region" description="Low complexity" evidence="1">
    <location>
        <begin position="246"/>
        <end position="259"/>
    </location>
</feature>
<dbReference type="InParanoid" id="W3XQ76"/>
<dbReference type="GeneID" id="19266247"/>
<feature type="compositionally biased region" description="Low complexity" evidence="1">
    <location>
        <begin position="374"/>
        <end position="388"/>
    </location>
</feature>
<gene>
    <name evidence="2" type="ORF">PFICI_01234</name>
</gene>
<name>W3XQ76_PESFW</name>
<feature type="region of interest" description="Disordered" evidence="1">
    <location>
        <begin position="79"/>
        <end position="262"/>
    </location>
</feature>